<dbReference type="PANTHER" id="PTHR30363">
    <property type="entry name" value="HTH-TYPE TRANSCRIPTIONAL REGULATOR SRLR-RELATED"/>
    <property type="match status" value="1"/>
</dbReference>
<reference evidence="2 3" key="1">
    <citation type="submission" date="2018-07" db="EMBL/GenBank/DDBJ databases">
        <title>Complete genome sequence of Spiroplasma alleghenense PLHS-1 (ATCC 51752).</title>
        <authorList>
            <person name="Chou L."/>
            <person name="Lee T.-Y."/>
            <person name="Tsai Y.-M."/>
            <person name="Kuo C.-H."/>
        </authorList>
    </citation>
    <scope>NUCLEOTIDE SEQUENCE [LARGE SCALE GENOMIC DNA]</scope>
    <source>
        <strain evidence="2 3">PLHS-1</strain>
    </source>
</reference>
<proteinExistence type="predicted"/>
<keyword evidence="3" id="KW-1185">Reference proteome</keyword>
<dbReference type="AlphaFoldDB" id="A0A345Z538"/>
<dbReference type="SUPFAM" id="SSF100950">
    <property type="entry name" value="NagB/RpiA/CoA transferase-like"/>
    <property type="match status" value="1"/>
</dbReference>
<dbReference type="KEGG" id="salx:SALLE_v1c10470"/>
<dbReference type="InterPro" id="IPR050313">
    <property type="entry name" value="Carb_Metab_HTH_regulators"/>
</dbReference>
<dbReference type="Proteomes" id="UP000254792">
    <property type="component" value="Chromosome"/>
</dbReference>
<dbReference type="EMBL" id="CP031376">
    <property type="protein sequence ID" value="AXK51717.1"/>
    <property type="molecule type" value="Genomic_DNA"/>
</dbReference>
<gene>
    <name evidence="2" type="primary">fruR</name>
    <name evidence="2" type="ORF">SALLE_v1c10470</name>
</gene>
<evidence type="ECO:0000313" key="3">
    <source>
        <dbReference type="Proteomes" id="UP000254792"/>
    </source>
</evidence>
<dbReference type="Pfam" id="PF00455">
    <property type="entry name" value="DeoRC"/>
    <property type="match status" value="1"/>
</dbReference>
<organism evidence="2 3">
    <name type="scientific">Spiroplasma alleghenense</name>
    <dbReference type="NCBI Taxonomy" id="216931"/>
    <lineage>
        <taxon>Bacteria</taxon>
        <taxon>Bacillati</taxon>
        <taxon>Mycoplasmatota</taxon>
        <taxon>Mollicutes</taxon>
        <taxon>Entomoplasmatales</taxon>
        <taxon>Spiroplasmataceae</taxon>
        <taxon>Spiroplasma</taxon>
    </lineage>
</organism>
<dbReference type="InterPro" id="IPR037171">
    <property type="entry name" value="NagB/RpiA_transferase-like"/>
</dbReference>
<dbReference type="Gene3D" id="3.40.50.1360">
    <property type="match status" value="1"/>
</dbReference>
<sequence length="218" mass="23878">MAILVDATIPTIIGDINHLESEKLVIKVYGGAKSINSTGFNEYSDEEKVHLNSSQKELIAKTAAELVQNGELIFIDTGTTTNKMLKHLVNKQITIVTNGYSNAKDLIELGIKFYIVGGEIRPQTRAIVGSLATDFIDNFSFDKAFIGANGVVDEKIYTTHVEEAIFKKKIIKCSHETFVLADSSKINKSAPILIDNLDKTTLITDGTPLDGVKKIIHV</sequence>
<name>A0A345Z538_9MOLU</name>
<dbReference type="SMART" id="SM01134">
    <property type="entry name" value="DeoRC"/>
    <property type="match status" value="1"/>
</dbReference>
<evidence type="ECO:0000313" key="2">
    <source>
        <dbReference type="EMBL" id="AXK51717.1"/>
    </source>
</evidence>
<feature type="domain" description="DeoR-like transcriptional repressor C-terminal sensor" evidence="1">
    <location>
        <begin position="52"/>
        <end position="205"/>
    </location>
</feature>
<dbReference type="InterPro" id="IPR014036">
    <property type="entry name" value="DeoR-like_C"/>
</dbReference>
<evidence type="ECO:0000259" key="1">
    <source>
        <dbReference type="Pfam" id="PF00455"/>
    </source>
</evidence>
<protein>
    <submittedName>
        <fullName evidence="2">DeoR family transcriptional regulator, fructose operon transcriptional repressor</fullName>
    </submittedName>
</protein>
<accession>A0A345Z538</accession>
<dbReference type="PANTHER" id="PTHR30363:SF44">
    <property type="entry name" value="AGA OPERON TRANSCRIPTIONAL REPRESSOR-RELATED"/>
    <property type="match status" value="1"/>
</dbReference>